<name>A0A1F6YAV0_9BACT</name>
<keyword evidence="3 12" id="KW-0808">Transferase</keyword>
<evidence type="ECO:0000256" key="1">
    <source>
        <dbReference type="ARBA" id="ARBA00022478"/>
    </source>
</evidence>
<keyword evidence="9" id="KW-0460">Magnesium</keyword>
<dbReference type="SUPFAM" id="SSF57783">
    <property type="entry name" value="Zinc beta-ribbon"/>
    <property type="match status" value="1"/>
</dbReference>
<evidence type="ECO:0000256" key="11">
    <source>
        <dbReference type="ARBA" id="ARBA00023163"/>
    </source>
</evidence>
<accession>A0A1F6YAV0</accession>
<evidence type="ECO:0000313" key="17">
    <source>
        <dbReference type="Proteomes" id="UP000176192"/>
    </source>
</evidence>
<keyword evidence="11 12" id="KW-0804">Transcription</keyword>
<dbReference type="Pfam" id="PF01807">
    <property type="entry name" value="Zn_ribbon_DnaG"/>
    <property type="match status" value="1"/>
</dbReference>
<dbReference type="Gene3D" id="3.90.580.10">
    <property type="entry name" value="Zinc finger, CHC2-type domain"/>
    <property type="match status" value="1"/>
</dbReference>
<keyword evidence="5 12" id="KW-0235">DNA replication</keyword>
<dbReference type="InterPro" id="IPR034151">
    <property type="entry name" value="TOPRIM_DnaG_bac"/>
</dbReference>
<evidence type="ECO:0000256" key="8">
    <source>
        <dbReference type="ARBA" id="ARBA00022833"/>
    </source>
</evidence>
<gene>
    <name evidence="12" type="primary">dnaG</name>
    <name evidence="16" type="ORF">A3G06_02725</name>
</gene>
<keyword evidence="7 12" id="KW-0863">Zinc-finger</keyword>
<dbReference type="NCBIfam" id="TIGR01391">
    <property type="entry name" value="dnaG"/>
    <property type="match status" value="1"/>
</dbReference>
<dbReference type="InterPro" id="IPR002694">
    <property type="entry name" value="Znf_CHC2"/>
</dbReference>
<dbReference type="InterPro" id="IPR030846">
    <property type="entry name" value="DnaG_bac"/>
</dbReference>
<dbReference type="Pfam" id="PF08275">
    <property type="entry name" value="DNAG_N"/>
    <property type="match status" value="1"/>
</dbReference>
<keyword evidence="6 12" id="KW-0479">Metal-binding</keyword>
<dbReference type="PANTHER" id="PTHR30313:SF2">
    <property type="entry name" value="DNA PRIMASE"/>
    <property type="match status" value="1"/>
</dbReference>
<evidence type="ECO:0000259" key="15">
    <source>
        <dbReference type="PROSITE" id="PS50880"/>
    </source>
</evidence>
<comment type="subunit">
    <text evidence="12">Monomer. Interacts with DnaB.</text>
</comment>
<comment type="catalytic activity">
    <reaction evidence="12">
        <text>ssDNA + n NTP = ssDNA/pppN(pN)n-1 hybrid + (n-1) diphosphate.</text>
        <dbReference type="EC" id="2.7.7.101"/>
    </reaction>
</comment>
<dbReference type="Pfam" id="PF13155">
    <property type="entry name" value="Toprim_2"/>
    <property type="match status" value="1"/>
</dbReference>
<evidence type="ECO:0000313" key="16">
    <source>
        <dbReference type="EMBL" id="OGJ03482.1"/>
    </source>
</evidence>
<dbReference type="AlphaFoldDB" id="A0A1F6YAV0"/>
<keyword evidence="8 12" id="KW-0862">Zinc</keyword>
<dbReference type="GO" id="GO:0000428">
    <property type="term" value="C:DNA-directed RNA polymerase complex"/>
    <property type="evidence" value="ECO:0007669"/>
    <property type="project" value="UniProtKB-KW"/>
</dbReference>
<comment type="caution">
    <text evidence="16">The sequence shown here is derived from an EMBL/GenBank/DDBJ whole genome shotgun (WGS) entry which is preliminary data.</text>
</comment>
<dbReference type="InterPro" id="IPR036977">
    <property type="entry name" value="DNA_primase_Znf_CHC2"/>
</dbReference>
<dbReference type="SMART" id="SM00493">
    <property type="entry name" value="TOPRIM"/>
    <property type="match status" value="1"/>
</dbReference>
<dbReference type="Gene3D" id="3.40.1360.10">
    <property type="match status" value="1"/>
</dbReference>
<dbReference type="InterPro" id="IPR006171">
    <property type="entry name" value="TOPRIM_dom"/>
</dbReference>
<sequence>MDSPAQQIKERLPIEEIISSYLKLIPAGRNFKAKCPFHNEKTPSFFVSPERNSYYCFGCGAKGDIFTFVEEFEGLDFRGALKLLAERAGVTLAPYNQKTADEKERLYQAVAEAAKYFEQNLNPDVLKYLESRGLEEKTIRDFRIGFALDDWRGLYQHLKSKFTDRELELSGLIKKIEGKTGYYDRFRKRIIFPITDSSGRVIAFSGRIFGEGEPKYLNSPDTPIFSKQLVLYGLDRAKESIRKNNFSILVEGQMDLVLSHQAGFRNTVATSGTALSDPATMTENVISNLSLVRRLSENIVLAFDADKAGLRAAERAGRIALSLSMDVKVAALPPDIDPADLIARSGADAWREAIRNSKHLILFMLDKAGDIAQGDGRKMVRLIREKVLPYVGALQSSVEQAYFLQKISDFSGTPATALKEDLEKIPISSAERAEIQNIPAEDSPPYRKDNILRRLLGIILWQRDLAESEIDLEKILKELEEILNRSSVDILRDAADSGEDWIFEAEVLYGAGDSLGRDVQELLYNLKEEYLKEVLFKKAGELEKAERERAPERSRMILEEINVINKEIEEIANKRLNHK</sequence>
<keyword evidence="10 12" id="KW-0238">DNA-binding</keyword>
<evidence type="ECO:0000256" key="13">
    <source>
        <dbReference type="PIRNR" id="PIRNR002811"/>
    </source>
</evidence>
<dbReference type="STRING" id="1801797.A3G06_02725"/>
<dbReference type="HAMAP" id="MF_00974">
    <property type="entry name" value="DNA_primase_DnaG"/>
    <property type="match status" value="1"/>
</dbReference>
<dbReference type="InterPro" id="IPR050219">
    <property type="entry name" value="DnaG_primase"/>
</dbReference>
<comment type="cofactor">
    <cofactor evidence="12 13 14">
        <name>Zn(2+)</name>
        <dbReference type="ChEBI" id="CHEBI:29105"/>
    </cofactor>
    <text evidence="12 13 14">Binds 1 zinc ion per monomer.</text>
</comment>
<evidence type="ECO:0000256" key="7">
    <source>
        <dbReference type="ARBA" id="ARBA00022771"/>
    </source>
</evidence>
<dbReference type="PROSITE" id="PS50880">
    <property type="entry name" value="TOPRIM"/>
    <property type="match status" value="1"/>
</dbReference>
<proteinExistence type="inferred from homology"/>
<evidence type="ECO:0000256" key="12">
    <source>
        <dbReference type="HAMAP-Rule" id="MF_00974"/>
    </source>
</evidence>
<evidence type="ECO:0000256" key="14">
    <source>
        <dbReference type="PIRSR" id="PIRSR002811-1"/>
    </source>
</evidence>
<feature type="zinc finger region" description="CHC2-type" evidence="12 14">
    <location>
        <begin position="35"/>
        <end position="59"/>
    </location>
</feature>
<organism evidence="16 17">
    <name type="scientific">Candidatus Nomurabacteria bacterium RIFCSPLOWO2_12_FULL_46_14</name>
    <dbReference type="NCBI Taxonomy" id="1801797"/>
    <lineage>
        <taxon>Bacteria</taxon>
        <taxon>Candidatus Nomuraibacteriota</taxon>
    </lineage>
</organism>
<dbReference type="InterPro" id="IPR013264">
    <property type="entry name" value="DNAG_N"/>
</dbReference>
<evidence type="ECO:0000256" key="4">
    <source>
        <dbReference type="ARBA" id="ARBA00022695"/>
    </source>
</evidence>
<comment type="function">
    <text evidence="12 13">RNA polymerase that catalyzes the synthesis of short RNA molecules used as primers for DNA polymerase during DNA replication.</text>
</comment>
<dbReference type="EC" id="2.7.7.101" evidence="12"/>
<dbReference type="GO" id="GO:0003899">
    <property type="term" value="F:DNA-directed RNA polymerase activity"/>
    <property type="evidence" value="ECO:0007669"/>
    <property type="project" value="UniProtKB-UniRule"/>
</dbReference>
<dbReference type="InterPro" id="IPR037068">
    <property type="entry name" value="DNA_primase_core_N_sf"/>
</dbReference>
<evidence type="ECO:0000256" key="2">
    <source>
        <dbReference type="ARBA" id="ARBA00022515"/>
    </source>
</evidence>
<dbReference type="GO" id="GO:0005737">
    <property type="term" value="C:cytoplasm"/>
    <property type="evidence" value="ECO:0007669"/>
    <property type="project" value="TreeGrafter"/>
</dbReference>
<keyword evidence="4 12" id="KW-0548">Nucleotidyltransferase</keyword>
<dbReference type="Proteomes" id="UP000176192">
    <property type="component" value="Unassembled WGS sequence"/>
</dbReference>
<dbReference type="GO" id="GO:1990077">
    <property type="term" value="C:primosome complex"/>
    <property type="evidence" value="ECO:0007669"/>
    <property type="project" value="UniProtKB-KW"/>
</dbReference>
<dbReference type="InterPro" id="IPR006295">
    <property type="entry name" value="DNA_primase_DnaG"/>
</dbReference>
<keyword evidence="2 12" id="KW-0639">Primosome</keyword>
<dbReference type="PANTHER" id="PTHR30313">
    <property type="entry name" value="DNA PRIMASE"/>
    <property type="match status" value="1"/>
</dbReference>
<evidence type="ECO:0000256" key="10">
    <source>
        <dbReference type="ARBA" id="ARBA00023125"/>
    </source>
</evidence>
<dbReference type="GO" id="GO:0003677">
    <property type="term" value="F:DNA binding"/>
    <property type="evidence" value="ECO:0007669"/>
    <property type="project" value="UniProtKB-KW"/>
</dbReference>
<dbReference type="SUPFAM" id="SSF56731">
    <property type="entry name" value="DNA primase core"/>
    <property type="match status" value="1"/>
</dbReference>
<dbReference type="GO" id="GO:0008270">
    <property type="term" value="F:zinc ion binding"/>
    <property type="evidence" value="ECO:0007669"/>
    <property type="project" value="UniProtKB-UniRule"/>
</dbReference>
<dbReference type="FunFam" id="3.90.980.10:FF:000001">
    <property type="entry name" value="DNA primase"/>
    <property type="match status" value="1"/>
</dbReference>
<feature type="domain" description="Toprim" evidence="15">
    <location>
        <begin position="245"/>
        <end position="335"/>
    </location>
</feature>
<dbReference type="EMBL" id="MFVV01000018">
    <property type="protein sequence ID" value="OGJ03482.1"/>
    <property type="molecule type" value="Genomic_DNA"/>
</dbReference>
<evidence type="ECO:0000256" key="6">
    <source>
        <dbReference type="ARBA" id="ARBA00022723"/>
    </source>
</evidence>
<comment type="similarity">
    <text evidence="12 13">Belongs to the DnaG primase family.</text>
</comment>
<dbReference type="GO" id="GO:0006269">
    <property type="term" value="P:DNA replication, synthesis of primer"/>
    <property type="evidence" value="ECO:0007669"/>
    <property type="project" value="UniProtKB-UniRule"/>
</dbReference>
<comment type="domain">
    <text evidence="12">Contains an N-terminal zinc-binding domain, a central core domain that contains the primase activity, and a C-terminal DnaB-binding domain.</text>
</comment>
<dbReference type="FunFam" id="3.90.580.10:FF:000001">
    <property type="entry name" value="DNA primase"/>
    <property type="match status" value="1"/>
</dbReference>
<keyword evidence="1 12" id="KW-0240">DNA-directed RNA polymerase</keyword>
<evidence type="ECO:0000256" key="3">
    <source>
        <dbReference type="ARBA" id="ARBA00022679"/>
    </source>
</evidence>
<evidence type="ECO:0000256" key="9">
    <source>
        <dbReference type="ARBA" id="ARBA00022842"/>
    </source>
</evidence>
<dbReference type="SMART" id="SM00400">
    <property type="entry name" value="ZnF_CHCC"/>
    <property type="match status" value="1"/>
</dbReference>
<dbReference type="Gene3D" id="3.90.980.10">
    <property type="entry name" value="DNA primase, catalytic core, N-terminal domain"/>
    <property type="match status" value="1"/>
</dbReference>
<dbReference type="PIRSF" id="PIRSF002811">
    <property type="entry name" value="DnaG"/>
    <property type="match status" value="1"/>
</dbReference>
<protein>
    <recommendedName>
        <fullName evidence="12 13">DNA primase</fullName>
        <ecNumber evidence="12">2.7.7.101</ecNumber>
    </recommendedName>
</protein>
<reference evidence="16 17" key="1">
    <citation type="journal article" date="2016" name="Nat. Commun.">
        <title>Thousands of microbial genomes shed light on interconnected biogeochemical processes in an aquifer system.</title>
        <authorList>
            <person name="Anantharaman K."/>
            <person name="Brown C.T."/>
            <person name="Hug L.A."/>
            <person name="Sharon I."/>
            <person name="Castelle C.J."/>
            <person name="Probst A.J."/>
            <person name="Thomas B.C."/>
            <person name="Singh A."/>
            <person name="Wilkins M.J."/>
            <person name="Karaoz U."/>
            <person name="Brodie E.L."/>
            <person name="Williams K.H."/>
            <person name="Hubbard S.S."/>
            <person name="Banfield J.F."/>
        </authorList>
    </citation>
    <scope>NUCLEOTIDE SEQUENCE [LARGE SCALE GENOMIC DNA]</scope>
</reference>
<evidence type="ECO:0000256" key="5">
    <source>
        <dbReference type="ARBA" id="ARBA00022705"/>
    </source>
</evidence>
<dbReference type="CDD" id="cd03364">
    <property type="entry name" value="TOPRIM_DnaG_primases"/>
    <property type="match status" value="1"/>
</dbReference>